<proteinExistence type="predicted"/>
<feature type="chain" id="PRO_5015197180" evidence="1">
    <location>
        <begin position="19"/>
        <end position="104"/>
    </location>
</feature>
<protein>
    <submittedName>
        <fullName evidence="2">Uncharacterized protein</fullName>
    </submittedName>
</protein>
<evidence type="ECO:0000313" key="2">
    <source>
        <dbReference type="EMBL" id="PRP72863.1"/>
    </source>
</evidence>
<dbReference type="InParanoid" id="A0A2P6MMD9"/>
<keyword evidence="1" id="KW-0732">Signal</keyword>
<feature type="signal peptide" evidence="1">
    <location>
        <begin position="1"/>
        <end position="18"/>
    </location>
</feature>
<dbReference type="AlphaFoldDB" id="A0A2P6MMD9"/>
<comment type="caution">
    <text evidence="2">The sequence shown here is derived from an EMBL/GenBank/DDBJ whole genome shotgun (WGS) entry which is preliminary data.</text>
</comment>
<name>A0A2P6MMD9_9EUKA</name>
<evidence type="ECO:0000256" key="1">
    <source>
        <dbReference type="SAM" id="SignalP"/>
    </source>
</evidence>
<organism evidence="2 3">
    <name type="scientific">Planoprotostelium fungivorum</name>
    <dbReference type="NCBI Taxonomy" id="1890364"/>
    <lineage>
        <taxon>Eukaryota</taxon>
        <taxon>Amoebozoa</taxon>
        <taxon>Evosea</taxon>
        <taxon>Variosea</taxon>
        <taxon>Cavosteliida</taxon>
        <taxon>Cavosteliaceae</taxon>
        <taxon>Planoprotostelium</taxon>
    </lineage>
</organism>
<feature type="non-terminal residue" evidence="2">
    <location>
        <position position="104"/>
    </location>
</feature>
<keyword evidence="3" id="KW-1185">Reference proteome</keyword>
<dbReference type="EMBL" id="MDYQ01000785">
    <property type="protein sequence ID" value="PRP72863.1"/>
    <property type="molecule type" value="Genomic_DNA"/>
</dbReference>
<reference evidence="2 3" key="1">
    <citation type="journal article" date="2018" name="Genome Biol. Evol.">
        <title>Multiple Roots of Fruiting Body Formation in Amoebozoa.</title>
        <authorList>
            <person name="Hillmann F."/>
            <person name="Forbes G."/>
            <person name="Novohradska S."/>
            <person name="Ferling I."/>
            <person name="Riege K."/>
            <person name="Groth M."/>
            <person name="Westermann M."/>
            <person name="Marz M."/>
            <person name="Spaller T."/>
            <person name="Winckler T."/>
            <person name="Schaap P."/>
            <person name="Glockner G."/>
        </authorList>
    </citation>
    <scope>NUCLEOTIDE SEQUENCE [LARGE SCALE GENOMIC DNA]</scope>
    <source>
        <strain evidence="2 3">Jena</strain>
    </source>
</reference>
<dbReference type="Proteomes" id="UP000241769">
    <property type="component" value="Unassembled WGS sequence"/>
</dbReference>
<evidence type="ECO:0000313" key="3">
    <source>
        <dbReference type="Proteomes" id="UP000241769"/>
    </source>
</evidence>
<sequence>MILFCSLIAFPAVKKILADNEQFQAILGQNNGMMQQAYNKYLAANAKVNDLTRQQQISENSATKKHIQCTFIEKEHLGFLWFEIILYKQRLIELFGSYVVTIHH</sequence>
<accession>A0A2P6MMD9</accession>
<gene>
    <name evidence="2" type="ORF">PROFUN_17071</name>
</gene>